<keyword evidence="3" id="KW-1185">Reference proteome</keyword>
<keyword evidence="1" id="KW-0812">Transmembrane</keyword>
<organism evidence="2 3">
    <name type="scientific">Colletotrichum shisoi</name>
    <dbReference type="NCBI Taxonomy" id="2078593"/>
    <lineage>
        <taxon>Eukaryota</taxon>
        <taxon>Fungi</taxon>
        <taxon>Dikarya</taxon>
        <taxon>Ascomycota</taxon>
        <taxon>Pezizomycotina</taxon>
        <taxon>Sordariomycetes</taxon>
        <taxon>Hypocreomycetidae</taxon>
        <taxon>Glomerellales</taxon>
        <taxon>Glomerellaceae</taxon>
        <taxon>Colletotrichum</taxon>
        <taxon>Colletotrichum destructivum species complex</taxon>
    </lineage>
</organism>
<name>A0A5Q4C0H0_9PEZI</name>
<keyword evidence="1" id="KW-0472">Membrane</keyword>
<evidence type="ECO:0000313" key="3">
    <source>
        <dbReference type="Proteomes" id="UP000326340"/>
    </source>
</evidence>
<dbReference type="Proteomes" id="UP000326340">
    <property type="component" value="Unassembled WGS sequence"/>
</dbReference>
<reference evidence="2 3" key="1">
    <citation type="journal article" date="2019" name="Sci. Rep.">
        <title>Colletotrichum shisoi sp. nov., an anthracnose pathogen of Perilla frutescens in Japan: molecular phylogenetic, morphological and genomic evidence.</title>
        <authorList>
            <person name="Gan P."/>
            <person name="Tsushima A."/>
            <person name="Hiroyama R."/>
            <person name="Narusaka M."/>
            <person name="Takano Y."/>
            <person name="Narusaka Y."/>
            <person name="Kawaradani M."/>
            <person name="Damm U."/>
            <person name="Shirasu K."/>
        </authorList>
    </citation>
    <scope>NUCLEOTIDE SEQUENCE [LARGE SCALE GENOMIC DNA]</scope>
    <source>
        <strain evidence="2 3">PG-2018a</strain>
    </source>
</reference>
<dbReference type="OrthoDB" id="2428527at2759"/>
<accession>A0A5Q4C0H0</accession>
<protein>
    <submittedName>
        <fullName evidence="2">Putative MFS-type transporter</fullName>
    </submittedName>
</protein>
<feature type="transmembrane region" description="Helical" evidence="1">
    <location>
        <begin position="37"/>
        <end position="58"/>
    </location>
</feature>
<gene>
    <name evidence="2" type="ORF">CSHISOI_02658</name>
</gene>
<keyword evidence="1" id="KW-1133">Transmembrane helix</keyword>
<comment type="caution">
    <text evidence="2">The sequence shown here is derived from an EMBL/GenBank/DDBJ whole genome shotgun (WGS) entry which is preliminary data.</text>
</comment>
<dbReference type="AlphaFoldDB" id="A0A5Q4C0H0"/>
<evidence type="ECO:0000313" key="2">
    <source>
        <dbReference type="EMBL" id="TQN72832.1"/>
    </source>
</evidence>
<proteinExistence type="predicted"/>
<dbReference type="EMBL" id="PUHP01000140">
    <property type="protein sequence ID" value="TQN72832.1"/>
    <property type="molecule type" value="Genomic_DNA"/>
</dbReference>
<sequence length="105" mass="11411">MPGVEVYWASFVAVLSLPLASIPMTTAPPQQTHWANAFVSSLLAPLGMVMGSPFATAMLRENLPEEQKRIASSVVLARSSYAMSFFMGVARSAEVQASEVWESCW</sequence>
<feature type="transmembrane region" description="Helical" evidence="1">
    <location>
        <begin position="6"/>
        <end position="25"/>
    </location>
</feature>
<evidence type="ECO:0000256" key="1">
    <source>
        <dbReference type="SAM" id="Phobius"/>
    </source>
</evidence>